<dbReference type="Gene3D" id="1.10.1060.10">
    <property type="entry name" value="Alpha-helical ferredoxin"/>
    <property type="match status" value="1"/>
</dbReference>
<dbReference type="Pfam" id="PF07992">
    <property type="entry name" value="Pyr_redox_2"/>
    <property type="match status" value="1"/>
</dbReference>
<evidence type="ECO:0000259" key="7">
    <source>
        <dbReference type="Pfam" id="PF14691"/>
    </source>
</evidence>
<accession>A0ABY5ZLU4</accession>
<reference evidence="8" key="1">
    <citation type="journal article" date="2022" name="Environ. Microbiol.">
        <title>Geoalkalibacter halelectricus SAP #1 sp. nov. possessing extracellular electron transfer and mineral#reducing capabilities from a haloalkaline environment.</title>
        <authorList>
            <person name="Yadav S."/>
            <person name="Singh R."/>
            <person name="Sundharam S.S."/>
            <person name="Chaudhary S."/>
            <person name="Krishnamurthi S."/>
            <person name="Patil S.A."/>
        </authorList>
    </citation>
    <scope>NUCLEOTIDE SEQUENCE</scope>
    <source>
        <strain evidence="8">SAP-1</strain>
    </source>
</reference>
<dbReference type="Gene3D" id="3.50.50.60">
    <property type="entry name" value="FAD/NAD(P)-binding domain"/>
    <property type="match status" value="3"/>
</dbReference>
<feature type="domain" description="Dihydroprymidine dehydrogenase" evidence="7">
    <location>
        <begin position="20"/>
        <end position="127"/>
    </location>
</feature>
<dbReference type="EMBL" id="CP092109">
    <property type="protein sequence ID" value="UWZ79824.1"/>
    <property type="molecule type" value="Genomic_DNA"/>
</dbReference>
<feature type="domain" description="FAD/NAD(P)-binding" evidence="6">
    <location>
        <begin position="144"/>
        <end position="448"/>
    </location>
</feature>
<evidence type="ECO:0000256" key="2">
    <source>
        <dbReference type="ARBA" id="ARBA00022723"/>
    </source>
</evidence>
<keyword evidence="1" id="KW-0004">4Fe-4S</keyword>
<dbReference type="InterPro" id="IPR028261">
    <property type="entry name" value="DPD_II"/>
</dbReference>
<dbReference type="SUPFAM" id="SSF51971">
    <property type="entry name" value="Nucleotide-binding domain"/>
    <property type="match status" value="1"/>
</dbReference>
<evidence type="ECO:0000256" key="5">
    <source>
        <dbReference type="ARBA" id="ARBA00023014"/>
    </source>
</evidence>
<sequence>MQNFINTNRQEQAKEPAPTRIQSFEEIYRFYSRSQAAAQAERCIQCGDPFCAAMGCPLGNAIPQWLGAIAERDLKKAFLLSNETSPFPEILGRICPHSHLCEGACTLNDGYGAITIGAIEASISDLGFAAGLELPFPGITRPHKVAVIGSGPAGMSCAHFLLRAGIAVEMFERSAEPGGLLTLGIPNFKLDKGIVRRRFEILQKAGLKLHLDKEVGREVNFAELAENFDAVFLGVGATGGRLPRLAHERHGSVFLAMEFLTEVQNRLLGRKMHRRFDVRGKRVVVLGGGDTAMDCVRTAIREGAETVTCVYRRDEANMPGSDKEYHNAVEEGVQFYFHRAPTKIIVDNDGKLTGVEVLQTCLAEPGPDGRRSVKEVPCSEHCILADVLILALGFDVEEFSFLQKAGIQTRHRRLVVDKATGRTSHPKVFAGGDCHLGADLAVTAAAEGRRAALAIMEQLLGE</sequence>
<keyword evidence="5" id="KW-0411">Iron-sulfur</keyword>
<evidence type="ECO:0000256" key="1">
    <source>
        <dbReference type="ARBA" id="ARBA00022485"/>
    </source>
</evidence>
<dbReference type="Pfam" id="PF14691">
    <property type="entry name" value="Fer4_20"/>
    <property type="match status" value="1"/>
</dbReference>
<dbReference type="PRINTS" id="PR00419">
    <property type="entry name" value="ADXRDTASE"/>
</dbReference>
<gene>
    <name evidence="8" type="ORF">L9S41_00145</name>
</gene>
<dbReference type="InterPro" id="IPR023753">
    <property type="entry name" value="FAD/NAD-binding_dom"/>
</dbReference>
<dbReference type="PANTHER" id="PTHR42783:SF3">
    <property type="entry name" value="GLUTAMATE SYNTHASE [NADPH] SMALL CHAIN-RELATED"/>
    <property type="match status" value="1"/>
</dbReference>
<protein>
    <submittedName>
        <fullName evidence="8">Glutamate synthase subunit beta</fullName>
    </submittedName>
</protein>
<dbReference type="PANTHER" id="PTHR42783">
    <property type="entry name" value="GLUTAMATE SYNTHASE [NADPH] SMALL CHAIN"/>
    <property type="match status" value="1"/>
</dbReference>
<name>A0ABY5ZLU4_9BACT</name>
<dbReference type="RefSeq" id="WP_260748175.1">
    <property type="nucleotide sequence ID" value="NZ_CP092109.1"/>
</dbReference>
<dbReference type="InterPro" id="IPR036188">
    <property type="entry name" value="FAD/NAD-bd_sf"/>
</dbReference>
<evidence type="ECO:0000256" key="4">
    <source>
        <dbReference type="ARBA" id="ARBA00023004"/>
    </source>
</evidence>
<proteinExistence type="predicted"/>
<keyword evidence="3" id="KW-0560">Oxidoreductase</keyword>
<evidence type="ECO:0000259" key="6">
    <source>
        <dbReference type="Pfam" id="PF07992"/>
    </source>
</evidence>
<evidence type="ECO:0000313" key="8">
    <source>
        <dbReference type="EMBL" id="UWZ79824.1"/>
    </source>
</evidence>
<keyword evidence="2" id="KW-0479">Metal-binding</keyword>
<evidence type="ECO:0000313" key="9">
    <source>
        <dbReference type="Proteomes" id="UP001060414"/>
    </source>
</evidence>
<organism evidence="8 9">
    <name type="scientific">Geoalkalibacter halelectricus</name>
    <dbReference type="NCBI Taxonomy" id="2847045"/>
    <lineage>
        <taxon>Bacteria</taxon>
        <taxon>Pseudomonadati</taxon>
        <taxon>Thermodesulfobacteriota</taxon>
        <taxon>Desulfuromonadia</taxon>
        <taxon>Desulfuromonadales</taxon>
        <taxon>Geoalkalibacteraceae</taxon>
        <taxon>Geoalkalibacter</taxon>
    </lineage>
</organism>
<dbReference type="NCBIfam" id="TIGR01318">
    <property type="entry name" value="gltD_gamma_fam"/>
    <property type="match status" value="1"/>
</dbReference>
<dbReference type="InterPro" id="IPR006006">
    <property type="entry name" value="GltD-like"/>
</dbReference>
<dbReference type="Proteomes" id="UP001060414">
    <property type="component" value="Chromosome"/>
</dbReference>
<evidence type="ECO:0000256" key="3">
    <source>
        <dbReference type="ARBA" id="ARBA00023002"/>
    </source>
</evidence>
<dbReference type="InterPro" id="IPR009051">
    <property type="entry name" value="Helical_ferredxn"/>
</dbReference>
<dbReference type="SUPFAM" id="SSF46548">
    <property type="entry name" value="alpha-helical ferredoxin"/>
    <property type="match status" value="1"/>
</dbReference>
<keyword evidence="9" id="KW-1185">Reference proteome</keyword>
<keyword evidence="4" id="KW-0408">Iron</keyword>